<name>A0A1S9PMC9_9SPHI</name>
<evidence type="ECO:0000313" key="1">
    <source>
        <dbReference type="EMBL" id="OOQ62112.1"/>
    </source>
</evidence>
<keyword evidence="2" id="KW-1185">Reference proteome</keyword>
<gene>
    <name evidence="1" type="ORF">BC343_03420</name>
</gene>
<comment type="caution">
    <text evidence="1">The sequence shown here is derived from an EMBL/GenBank/DDBJ whole genome shotgun (WGS) entry which is preliminary data.</text>
</comment>
<accession>A0A1S9PMC9</accession>
<sequence>MSYVDVDLLSNDEGFRIIIMLSGGYDFKIKLVKPIIEYKNIDWITGKSLTHITTGFQGYGALDKTPLMLPVHKS</sequence>
<evidence type="ECO:0000313" key="2">
    <source>
        <dbReference type="Proteomes" id="UP000189739"/>
    </source>
</evidence>
<dbReference type="RefSeq" id="WP_078346308.1">
    <property type="nucleotide sequence ID" value="NZ_MBTF01000001.1"/>
</dbReference>
<dbReference type="Proteomes" id="UP000189739">
    <property type="component" value="Unassembled WGS sequence"/>
</dbReference>
<dbReference type="AlphaFoldDB" id="A0A1S9PMC9"/>
<organism evidence="1 2">
    <name type="scientific">Mucilaginibacter pedocola</name>
    <dbReference type="NCBI Taxonomy" id="1792845"/>
    <lineage>
        <taxon>Bacteria</taxon>
        <taxon>Pseudomonadati</taxon>
        <taxon>Bacteroidota</taxon>
        <taxon>Sphingobacteriia</taxon>
        <taxon>Sphingobacteriales</taxon>
        <taxon>Sphingobacteriaceae</taxon>
        <taxon>Mucilaginibacter</taxon>
    </lineage>
</organism>
<dbReference type="EMBL" id="MBTF01000001">
    <property type="protein sequence ID" value="OOQ62112.1"/>
    <property type="molecule type" value="Genomic_DNA"/>
</dbReference>
<proteinExistence type="predicted"/>
<reference evidence="1 2" key="1">
    <citation type="submission" date="2016-07" db="EMBL/GenBank/DDBJ databases">
        <title>Genomic analysis of zinc-resistant bacterium Mucilaginibacter pedocola TBZ30.</title>
        <authorList>
            <person name="Huang J."/>
            <person name="Tang J."/>
        </authorList>
    </citation>
    <scope>NUCLEOTIDE SEQUENCE [LARGE SCALE GENOMIC DNA]</scope>
    <source>
        <strain evidence="1 2">TBZ30</strain>
    </source>
</reference>
<protein>
    <submittedName>
        <fullName evidence="1">Uncharacterized protein</fullName>
    </submittedName>
</protein>